<accession>A0A7K3M2L7</accession>
<keyword evidence="5" id="KW-1185">Reference proteome</keyword>
<keyword evidence="2" id="KW-0732">Signal</keyword>
<sequence>MITNRRSRLLFSLAAAAVVLAGCGSDNTSSDDEAAAGDTTAAPDAAAAPLMIDNCGFDVTIDAPPERVVTIKSTSTELMLALGLSDRLIGTAFGDGPVPEQYADDAAAVPVLSEQVPGHEALLAAEPDFVYGGWESNFTVDTAGEREALADFGVTTYVSPSACKDAPYQPDPMTFELLFEHIHELAAIFDVTDRAEELVAEQQTLLDSVDAPGTGYTALWYSSGEDAPYVGGDIGAPAMMMRELGFENIFADIDDTWSNVGWEQVIDRDPDVIILVDAAWNTAENKINLLESNPATAVMPAVEEQRYLTLPFPAAEAGVRNAQAVVDLAEQLDQIDLPGSDSDSG</sequence>
<dbReference type="NCBIfam" id="TIGR03868">
    <property type="entry name" value="F420-O_ABCperi"/>
    <property type="match status" value="1"/>
</dbReference>
<dbReference type="SUPFAM" id="SSF53807">
    <property type="entry name" value="Helical backbone' metal receptor"/>
    <property type="match status" value="1"/>
</dbReference>
<dbReference type="AlphaFoldDB" id="A0A7K3M2L7"/>
<comment type="caution">
    <text evidence="4">The sequence shown here is derived from an EMBL/GenBank/DDBJ whole genome shotgun (WGS) entry which is preliminary data.</text>
</comment>
<reference evidence="4 5" key="1">
    <citation type="submission" date="2019-11" db="EMBL/GenBank/DDBJ databases">
        <authorList>
            <person name="Li X.-J."/>
            <person name="Feng X.-M."/>
        </authorList>
    </citation>
    <scope>NUCLEOTIDE SEQUENCE [LARGE SCALE GENOMIC DNA]</scope>
    <source>
        <strain evidence="4 5">XMNu-373</strain>
    </source>
</reference>
<dbReference type="PANTHER" id="PTHR30535:SF7">
    <property type="entry name" value="IRON(III) DICITRATE-BINDING PROTEIN"/>
    <property type="match status" value="1"/>
</dbReference>
<name>A0A7K3M2L7_9ACTN</name>
<evidence type="ECO:0000313" key="5">
    <source>
        <dbReference type="Proteomes" id="UP000460435"/>
    </source>
</evidence>
<evidence type="ECO:0000313" key="4">
    <source>
        <dbReference type="EMBL" id="NDL57499.1"/>
    </source>
</evidence>
<evidence type="ECO:0000256" key="1">
    <source>
        <dbReference type="ARBA" id="ARBA00008814"/>
    </source>
</evidence>
<dbReference type="InterPro" id="IPR050902">
    <property type="entry name" value="ABC_Transporter_SBP"/>
</dbReference>
<organism evidence="4 5">
    <name type="scientific">Phytoactinopolyspora mesophila</name>
    <dbReference type="NCBI Taxonomy" id="2650750"/>
    <lineage>
        <taxon>Bacteria</taxon>
        <taxon>Bacillati</taxon>
        <taxon>Actinomycetota</taxon>
        <taxon>Actinomycetes</taxon>
        <taxon>Jiangellales</taxon>
        <taxon>Jiangellaceae</taxon>
        <taxon>Phytoactinopolyspora</taxon>
    </lineage>
</organism>
<dbReference type="Proteomes" id="UP000460435">
    <property type="component" value="Unassembled WGS sequence"/>
</dbReference>
<feature type="chain" id="PRO_5038453286" evidence="2">
    <location>
        <begin position="22"/>
        <end position="345"/>
    </location>
</feature>
<feature type="domain" description="Fe/B12 periplasmic-binding" evidence="3">
    <location>
        <begin position="67"/>
        <end position="340"/>
    </location>
</feature>
<feature type="signal peptide" evidence="2">
    <location>
        <begin position="1"/>
        <end position="21"/>
    </location>
</feature>
<evidence type="ECO:0000256" key="2">
    <source>
        <dbReference type="SAM" id="SignalP"/>
    </source>
</evidence>
<protein>
    <submittedName>
        <fullName evidence="4">Putative F420-0 ABC transporter substrate-binding protein</fullName>
    </submittedName>
</protein>
<proteinExistence type="inferred from homology"/>
<dbReference type="Pfam" id="PF01497">
    <property type="entry name" value="Peripla_BP_2"/>
    <property type="match status" value="1"/>
</dbReference>
<dbReference type="InterPro" id="IPR022287">
    <property type="entry name" value="ABC_trnsptr_F420-0_sub-bd_pred"/>
</dbReference>
<comment type="similarity">
    <text evidence="1">Belongs to the bacterial solute-binding protein 8 family.</text>
</comment>
<dbReference type="Gene3D" id="3.40.50.1980">
    <property type="entry name" value="Nitrogenase molybdenum iron protein domain"/>
    <property type="match status" value="2"/>
</dbReference>
<gene>
    <name evidence="4" type="ORF">F7O44_10480</name>
</gene>
<dbReference type="EMBL" id="WLZY01000003">
    <property type="protein sequence ID" value="NDL57499.1"/>
    <property type="molecule type" value="Genomic_DNA"/>
</dbReference>
<dbReference type="PROSITE" id="PS51257">
    <property type="entry name" value="PROKAR_LIPOPROTEIN"/>
    <property type="match status" value="1"/>
</dbReference>
<dbReference type="InterPro" id="IPR002491">
    <property type="entry name" value="ABC_transptr_periplasmic_BD"/>
</dbReference>
<evidence type="ECO:0000259" key="3">
    <source>
        <dbReference type="PROSITE" id="PS50983"/>
    </source>
</evidence>
<dbReference type="PROSITE" id="PS50983">
    <property type="entry name" value="FE_B12_PBP"/>
    <property type="match status" value="1"/>
</dbReference>
<dbReference type="PANTHER" id="PTHR30535">
    <property type="entry name" value="VITAMIN B12-BINDING PROTEIN"/>
    <property type="match status" value="1"/>
</dbReference>